<dbReference type="EMBL" id="JAHXCT010000002">
    <property type="protein sequence ID" value="MBW4768606.1"/>
    <property type="molecule type" value="Genomic_DNA"/>
</dbReference>
<reference evidence="2 3" key="1">
    <citation type="submission" date="2021-07" db="EMBL/GenBank/DDBJ databases">
        <title>Genomic diversity and antimicrobial resistance of Prevotella spp. isolated from chronic lung disease airways.</title>
        <authorList>
            <person name="Webb K.A."/>
            <person name="Olagoke O.S."/>
            <person name="Baird T."/>
            <person name="Neill J."/>
            <person name="Pham A."/>
            <person name="Wells T.J."/>
            <person name="Ramsay K.A."/>
            <person name="Bell S.C."/>
            <person name="Sarovich D.S."/>
            <person name="Price E.P."/>
        </authorList>
    </citation>
    <scope>NUCLEOTIDE SEQUENCE [LARGE SCALE GENOMIC DNA]</scope>
    <source>
        <strain evidence="2 3">SCHI0011.S.12</strain>
    </source>
</reference>
<protein>
    <submittedName>
        <fullName evidence="2">Helix-hairpin-helix domain-containing protein</fullName>
    </submittedName>
</protein>
<proteinExistence type="predicted"/>
<dbReference type="Pfam" id="PF12836">
    <property type="entry name" value="HHH_3"/>
    <property type="match status" value="2"/>
</dbReference>
<dbReference type="InterPro" id="IPR051675">
    <property type="entry name" value="Endo/Exo/Phosphatase_dom_1"/>
</dbReference>
<name>A0ABS6YAM6_9BACT</name>
<dbReference type="PANTHER" id="PTHR21180">
    <property type="entry name" value="ENDONUCLEASE/EXONUCLEASE/PHOSPHATASE FAMILY DOMAIN-CONTAINING PROTEIN 1"/>
    <property type="match status" value="1"/>
</dbReference>
<sequence length="298" mass="34514">MKLKYFFYLQRSDRRALSILFIGICLVAAIFLVGNKHLLSHPNGNISNTTAKQITDKSSLNGTPNTYYKEENGIAIHLQKFDPNTADSTLLLSLGLQPWQVKNIYRYRAKGGIYRQASDFAKLYGLTLKQYRTLEPYISISSDYQEAANFIHSDKPKRNDSTHFAHKLRANEQILLNVADTNELKKVPGIGSFFAREIVRYRSRLGGFYSEKQLNEIENFPSEALPYLQINPNNIQPLHINQLSLNQLKRHPYFNFYKARAIIDYRRIKGAIKSIDELQQLKEFSQQDIERLKPYIAF</sequence>
<dbReference type="RefSeq" id="WP_219479548.1">
    <property type="nucleotide sequence ID" value="NZ_JAHXCT010000002.1"/>
</dbReference>
<feature type="transmembrane region" description="Helical" evidence="1">
    <location>
        <begin position="16"/>
        <end position="34"/>
    </location>
</feature>
<organism evidence="2 3">
    <name type="scientific">Hoylesella nanceiensis</name>
    <dbReference type="NCBI Taxonomy" id="425941"/>
    <lineage>
        <taxon>Bacteria</taxon>
        <taxon>Pseudomonadati</taxon>
        <taxon>Bacteroidota</taxon>
        <taxon>Bacteroidia</taxon>
        <taxon>Bacteroidales</taxon>
        <taxon>Prevotellaceae</taxon>
        <taxon>Hoylesella</taxon>
    </lineage>
</organism>
<gene>
    <name evidence="2" type="ORF">KZO38_02355</name>
</gene>
<keyword evidence="1" id="KW-0472">Membrane</keyword>
<accession>A0ABS6YAM6</accession>
<evidence type="ECO:0000256" key="1">
    <source>
        <dbReference type="SAM" id="Phobius"/>
    </source>
</evidence>
<keyword evidence="1" id="KW-0812">Transmembrane</keyword>
<evidence type="ECO:0000313" key="3">
    <source>
        <dbReference type="Proteomes" id="UP000788426"/>
    </source>
</evidence>
<dbReference type="Proteomes" id="UP000788426">
    <property type="component" value="Unassembled WGS sequence"/>
</dbReference>
<dbReference type="PANTHER" id="PTHR21180:SF32">
    <property type="entry name" value="ENDONUCLEASE_EXONUCLEASE_PHOSPHATASE FAMILY DOMAIN-CONTAINING PROTEIN 1"/>
    <property type="match status" value="1"/>
</dbReference>
<keyword evidence="1" id="KW-1133">Transmembrane helix</keyword>
<keyword evidence="3" id="KW-1185">Reference proteome</keyword>
<evidence type="ECO:0000313" key="2">
    <source>
        <dbReference type="EMBL" id="MBW4768606.1"/>
    </source>
</evidence>
<comment type="caution">
    <text evidence="2">The sequence shown here is derived from an EMBL/GenBank/DDBJ whole genome shotgun (WGS) entry which is preliminary data.</text>
</comment>